<keyword evidence="1" id="KW-0812">Transmembrane</keyword>
<dbReference type="STRING" id="1294262.GCA_001316085_02097"/>
<evidence type="ECO:0000313" key="4">
    <source>
        <dbReference type="Proteomes" id="UP000322983"/>
    </source>
</evidence>
<dbReference type="AlphaFoldDB" id="A0A510E4Y8"/>
<evidence type="ECO:0000313" key="2">
    <source>
        <dbReference type="EMBL" id="BBG24785.1"/>
    </source>
</evidence>
<reference evidence="5" key="1">
    <citation type="submission" date="2018-09" db="EMBL/GenBank/DDBJ databases">
        <title>Complete Genome Sequencing of Sulfolobus sp. JCM 16834.</title>
        <authorList>
            <person name="Kato S."/>
            <person name="Itoh T."/>
            <person name="Ohkuma M."/>
        </authorList>
    </citation>
    <scope>NUCLEOTIDE SEQUENCE [LARGE SCALE GENOMIC DNA]</scope>
    <source>
        <strain evidence="5">IC-007</strain>
    </source>
</reference>
<feature type="transmembrane region" description="Helical" evidence="1">
    <location>
        <begin position="52"/>
        <end position="75"/>
    </location>
</feature>
<sequence>MFISRITYEKLLNDLAKTYKIMRKRLLRISLALALMVLSLIFYFTVHDGDLLLISFLSALSLWTGIAVIIPDRFYTVIWKNVRKTKAYWISFSLYLFFHVTLYGIFYNIVLGGFNFFLYFGYGVGAAVPPPPYLFLYWVSTSPAFFTFIGPYESDVTPYTVFIGLILAALIGANVEKIFELRRLLQERKRALSMLVAVPSLGVVSGTSCCLSLPSILIYIAAVSTGTFSSVVAILSSPIYFSLTYFGLPIASLALLVLNLRDMNKIIARLRGLSSQGKARLS</sequence>
<feature type="transmembrane region" description="Helical" evidence="1">
    <location>
        <begin position="239"/>
        <end position="260"/>
    </location>
</feature>
<accession>A0A510DX58</accession>
<accession>A0A510E4Y8</accession>
<keyword evidence="4" id="KW-1185">Reference proteome</keyword>
<name>A0A510E4Y8_9CREN</name>
<dbReference type="EMBL" id="AP018930">
    <property type="protein sequence ID" value="BBG27571.1"/>
    <property type="molecule type" value="Genomic_DNA"/>
</dbReference>
<protein>
    <submittedName>
        <fullName evidence="3">Uncharacterized protein</fullName>
    </submittedName>
</protein>
<evidence type="ECO:0000313" key="3">
    <source>
        <dbReference type="EMBL" id="BBG27571.1"/>
    </source>
</evidence>
<keyword evidence="1" id="KW-1133">Transmembrane helix</keyword>
<gene>
    <name evidence="2" type="ORF">IC006_2119</name>
    <name evidence="3" type="ORF">IC007_2125</name>
</gene>
<feature type="transmembrane region" description="Helical" evidence="1">
    <location>
        <begin position="158"/>
        <end position="179"/>
    </location>
</feature>
<dbReference type="KEGG" id="step:IC006_2119"/>
<organism evidence="3 5">
    <name type="scientific">Sulfuracidifex tepidarius</name>
    <dbReference type="NCBI Taxonomy" id="1294262"/>
    <lineage>
        <taxon>Archaea</taxon>
        <taxon>Thermoproteota</taxon>
        <taxon>Thermoprotei</taxon>
        <taxon>Sulfolobales</taxon>
        <taxon>Sulfolobaceae</taxon>
        <taxon>Sulfuracidifex</taxon>
    </lineage>
</organism>
<reference evidence="3 4" key="2">
    <citation type="journal article" date="2020" name="Int. J. Syst. Evol. Microbiol.">
        <title>Sulfuracidifex tepidarius gen. nov., sp. nov. and transfer of Sulfolobus metallicus Huber and Stetter 1992 to the genus Sulfuracidifex as Sulfuracidifex metallicus comb. nov.</title>
        <authorList>
            <person name="Itoh T."/>
            <person name="Miura T."/>
            <person name="Sakai H.D."/>
            <person name="Kato S."/>
            <person name="Ohkuma M."/>
            <person name="Takashina T."/>
        </authorList>
    </citation>
    <scope>NUCLEOTIDE SEQUENCE</scope>
    <source>
        <strain evidence="2 4">IC-006</strain>
        <strain evidence="3">IC-007</strain>
    </source>
</reference>
<feature type="transmembrane region" description="Helical" evidence="1">
    <location>
        <begin position="87"/>
        <end position="106"/>
    </location>
</feature>
<dbReference type="Proteomes" id="UP000322983">
    <property type="component" value="Chromosome"/>
</dbReference>
<dbReference type="Proteomes" id="UP000325030">
    <property type="component" value="Chromosome"/>
</dbReference>
<feature type="transmembrane region" description="Helical" evidence="1">
    <location>
        <begin position="191"/>
        <end position="219"/>
    </location>
</feature>
<evidence type="ECO:0000313" key="5">
    <source>
        <dbReference type="Proteomes" id="UP000325030"/>
    </source>
</evidence>
<evidence type="ECO:0000256" key="1">
    <source>
        <dbReference type="SAM" id="Phobius"/>
    </source>
</evidence>
<proteinExistence type="predicted"/>
<feature type="transmembrane region" description="Helical" evidence="1">
    <location>
        <begin position="26"/>
        <end position="46"/>
    </location>
</feature>
<dbReference type="EMBL" id="AP018929">
    <property type="protein sequence ID" value="BBG24785.1"/>
    <property type="molecule type" value="Genomic_DNA"/>
</dbReference>
<keyword evidence="1" id="KW-0472">Membrane</keyword>